<reference evidence="1" key="1">
    <citation type="submission" date="2019-11" db="EMBL/GenBank/DDBJ databases">
        <title>Bipolaris sorokiniana Genome sequencing.</title>
        <authorList>
            <person name="Wang H."/>
        </authorList>
    </citation>
    <scope>NUCLEOTIDE SEQUENCE</scope>
</reference>
<dbReference type="InterPro" id="IPR022198">
    <property type="entry name" value="DUF3723"/>
</dbReference>
<evidence type="ECO:0000313" key="1">
    <source>
        <dbReference type="EMBL" id="KAF5852441.1"/>
    </source>
</evidence>
<organism evidence="1 2">
    <name type="scientific">Cochliobolus sativus</name>
    <name type="common">Common root rot and spot blotch fungus</name>
    <name type="synonym">Bipolaris sorokiniana</name>
    <dbReference type="NCBI Taxonomy" id="45130"/>
    <lineage>
        <taxon>Eukaryota</taxon>
        <taxon>Fungi</taxon>
        <taxon>Dikarya</taxon>
        <taxon>Ascomycota</taxon>
        <taxon>Pezizomycotina</taxon>
        <taxon>Dothideomycetes</taxon>
        <taxon>Pleosporomycetidae</taxon>
        <taxon>Pleosporales</taxon>
        <taxon>Pleosporineae</taxon>
        <taxon>Pleosporaceae</taxon>
        <taxon>Bipolaris</taxon>
    </lineage>
</organism>
<accession>A0A8H5ZNN9</accession>
<evidence type="ECO:0000313" key="2">
    <source>
        <dbReference type="Proteomes" id="UP000624244"/>
    </source>
</evidence>
<protein>
    <submittedName>
        <fullName evidence="1">Uncharacterized protein</fullName>
    </submittedName>
</protein>
<sequence length="683" mass="79180">MSKQLEKFRYYLGTAQIRLLNLCYNASASDPDDCVGCCISDVEHNLPALIGYSEYQNFLDEAGISKHALYVVGYPPRLVLSGDIQLPCLHGRFRLETAKRDRSRNQDDWWLVDLYSSDAPTSTLAQIRQSYMRHVPLCDGEKFLHIQFYERKKDYEVALRWKKLLGAKVKSLHQVLRNDWLRDCLEKLEPFRSLWMGFQLGCFPLILSWRCSQEIEYYLNHMYEIWHTITDGNTHLCDEYTIEKLGGLAPLWSSRDRSTIETLFTTCQVFCRVRDSAVRAQILQRVLTIEGLILNFKTFFKHVKVLGPIMLPLRELFPAAELFPSRDEFSLVSRRLPSVRDILLQHCYEQHEDNKQQCLLQYSEHDERFFECSDPGRYAYWQLCLYLFRHTKSQWNSYNQGKGQREQLERSEWIIRLGHFARKLGFASAEISSLCNQDPNLSQIRIHMLQERPNHSFSVSAEKFEAEAHSRRTGQAIFEPRLPALTPLMTTDNATTIRITRSHPELFLPTIWTALTQEPRYALTEYGMLVLICMSFFEKFGSASISSICEGFQPTQPTQPAQPARPPLRSSSVYSVPVYPDYLARSYGGRITFWHLPQSRNMLPQANNVCDVTEDDVRKVVNSIQTQGDAPLFALLDTGGLLKLCNPSQILHRRKGSKQPNDIYYVYGKKNSKNWISKQLNGK</sequence>
<name>A0A8H5ZNN9_COCSA</name>
<proteinExistence type="predicted"/>
<dbReference type="EMBL" id="WNKQ01000003">
    <property type="protein sequence ID" value="KAF5852441.1"/>
    <property type="molecule type" value="Genomic_DNA"/>
</dbReference>
<dbReference type="Proteomes" id="UP000624244">
    <property type="component" value="Unassembled WGS sequence"/>
</dbReference>
<comment type="caution">
    <text evidence="1">The sequence shown here is derived from an EMBL/GenBank/DDBJ whole genome shotgun (WGS) entry which is preliminary data.</text>
</comment>
<dbReference type="AlphaFoldDB" id="A0A8H5ZNN9"/>
<dbReference type="Pfam" id="PF12520">
    <property type="entry name" value="DUF3723"/>
    <property type="match status" value="1"/>
</dbReference>
<gene>
    <name evidence="1" type="ORF">GGP41_007863</name>
</gene>